<evidence type="ECO:0000256" key="6">
    <source>
        <dbReference type="SAM" id="MobiDB-lite"/>
    </source>
</evidence>
<accession>A0ABR4CM23</accession>
<evidence type="ECO:0000313" key="8">
    <source>
        <dbReference type="EMBL" id="KAL2071013.1"/>
    </source>
</evidence>
<gene>
    <name evidence="8" type="ORF">VTL71DRAFT_14039</name>
</gene>
<feature type="transmembrane region" description="Helical" evidence="7">
    <location>
        <begin position="412"/>
        <end position="433"/>
    </location>
</feature>
<evidence type="ECO:0000256" key="4">
    <source>
        <dbReference type="ARBA" id="ARBA00022989"/>
    </source>
</evidence>
<dbReference type="Proteomes" id="UP001595075">
    <property type="component" value="Unassembled WGS sequence"/>
</dbReference>
<feature type="transmembrane region" description="Helical" evidence="7">
    <location>
        <begin position="331"/>
        <end position="360"/>
    </location>
</feature>
<evidence type="ECO:0008006" key="10">
    <source>
        <dbReference type="Google" id="ProtNLM"/>
    </source>
</evidence>
<feature type="transmembrane region" description="Helical" evidence="7">
    <location>
        <begin position="56"/>
        <end position="75"/>
    </location>
</feature>
<keyword evidence="9" id="KW-1185">Reference proteome</keyword>
<dbReference type="EMBL" id="JAZHXI010000006">
    <property type="protein sequence ID" value="KAL2071013.1"/>
    <property type="molecule type" value="Genomic_DNA"/>
</dbReference>
<feature type="transmembrane region" description="Helical" evidence="7">
    <location>
        <begin position="454"/>
        <end position="476"/>
    </location>
</feature>
<evidence type="ECO:0000256" key="2">
    <source>
        <dbReference type="ARBA" id="ARBA00022448"/>
    </source>
</evidence>
<organism evidence="8 9">
    <name type="scientific">Oculimacula yallundae</name>
    <dbReference type="NCBI Taxonomy" id="86028"/>
    <lineage>
        <taxon>Eukaryota</taxon>
        <taxon>Fungi</taxon>
        <taxon>Dikarya</taxon>
        <taxon>Ascomycota</taxon>
        <taxon>Pezizomycotina</taxon>
        <taxon>Leotiomycetes</taxon>
        <taxon>Helotiales</taxon>
        <taxon>Ploettnerulaceae</taxon>
        <taxon>Oculimacula</taxon>
    </lineage>
</organism>
<dbReference type="PIRSF" id="PIRSF006060">
    <property type="entry name" value="AA_transporter"/>
    <property type="match status" value="1"/>
</dbReference>
<keyword evidence="3 7" id="KW-0812">Transmembrane</keyword>
<comment type="subcellular location">
    <subcellularLocation>
        <location evidence="1">Membrane</location>
        <topology evidence="1">Multi-pass membrane protein</topology>
    </subcellularLocation>
</comment>
<feature type="region of interest" description="Disordered" evidence="6">
    <location>
        <begin position="1"/>
        <end position="29"/>
    </location>
</feature>
<feature type="transmembrane region" description="Helical" evidence="7">
    <location>
        <begin position="198"/>
        <end position="220"/>
    </location>
</feature>
<proteinExistence type="predicted"/>
<feature type="transmembrane region" description="Helical" evidence="7">
    <location>
        <begin position="482"/>
        <end position="503"/>
    </location>
</feature>
<feature type="transmembrane region" description="Helical" evidence="7">
    <location>
        <begin position="381"/>
        <end position="406"/>
    </location>
</feature>
<dbReference type="InterPro" id="IPR002293">
    <property type="entry name" value="AA/rel_permease1"/>
</dbReference>
<dbReference type="PANTHER" id="PTHR45649:SF16">
    <property type="entry name" value="7-KETO 8-AMINOPELARGONIC ACID TRANSPORTER"/>
    <property type="match status" value="1"/>
</dbReference>
<evidence type="ECO:0000256" key="5">
    <source>
        <dbReference type="ARBA" id="ARBA00023136"/>
    </source>
</evidence>
<evidence type="ECO:0000256" key="1">
    <source>
        <dbReference type="ARBA" id="ARBA00004141"/>
    </source>
</evidence>
<feature type="transmembrane region" description="Helical" evidence="7">
    <location>
        <begin position="81"/>
        <end position="107"/>
    </location>
</feature>
<feature type="transmembrane region" description="Helical" evidence="7">
    <location>
        <begin position="171"/>
        <end position="189"/>
    </location>
</feature>
<dbReference type="PANTHER" id="PTHR45649">
    <property type="entry name" value="AMINO-ACID PERMEASE BAT1"/>
    <property type="match status" value="1"/>
</dbReference>
<dbReference type="Gene3D" id="1.20.1740.10">
    <property type="entry name" value="Amino acid/polyamine transporter I"/>
    <property type="match status" value="1"/>
</dbReference>
<feature type="transmembrane region" description="Helical" evidence="7">
    <location>
        <begin position="128"/>
        <end position="151"/>
    </location>
</feature>
<name>A0ABR4CM23_9HELO</name>
<protein>
    <recommendedName>
        <fullName evidence="10">Amino acid transporter</fullName>
    </recommendedName>
</protein>
<reference evidence="8 9" key="1">
    <citation type="journal article" date="2024" name="Commun. Biol.">
        <title>Comparative genomic analysis of thermophilic fungi reveals convergent evolutionary adaptations and gene losses.</title>
        <authorList>
            <person name="Steindorff A.S."/>
            <person name="Aguilar-Pontes M.V."/>
            <person name="Robinson A.J."/>
            <person name="Andreopoulos B."/>
            <person name="LaButti K."/>
            <person name="Kuo A."/>
            <person name="Mondo S."/>
            <person name="Riley R."/>
            <person name="Otillar R."/>
            <person name="Haridas S."/>
            <person name="Lipzen A."/>
            <person name="Grimwood J."/>
            <person name="Schmutz J."/>
            <person name="Clum A."/>
            <person name="Reid I.D."/>
            <person name="Moisan M.C."/>
            <person name="Butler G."/>
            <person name="Nguyen T.T.M."/>
            <person name="Dewar K."/>
            <person name="Conant G."/>
            <person name="Drula E."/>
            <person name="Henrissat B."/>
            <person name="Hansel C."/>
            <person name="Singer S."/>
            <person name="Hutchinson M.I."/>
            <person name="de Vries R.P."/>
            <person name="Natvig D.O."/>
            <person name="Powell A.J."/>
            <person name="Tsang A."/>
            <person name="Grigoriev I.V."/>
        </authorList>
    </citation>
    <scope>NUCLEOTIDE SEQUENCE [LARGE SCALE GENOMIC DNA]</scope>
    <source>
        <strain evidence="8 9">CBS 494.80</strain>
    </source>
</reference>
<keyword evidence="4 7" id="KW-1133">Transmembrane helix</keyword>
<evidence type="ECO:0000256" key="7">
    <source>
        <dbReference type="SAM" id="Phobius"/>
    </source>
</evidence>
<evidence type="ECO:0000256" key="3">
    <source>
        <dbReference type="ARBA" id="ARBA00022692"/>
    </source>
</evidence>
<sequence length="529" mass="58164">MLHPTTTKDASTKGASMTETPSVGNGSTTHNIQSFPNGHVAPKVHFNLWSAIGIQYSLTAAPIAIGFYLSLVIGLGGSAGYFWDFIMVAVFQMIVCLAVCELASAMPHSSGPAHWVQVLAGPRFSVELGYIMGWLTTGGWFFIMCATILYPAQLIMAVVEVVHPDYYPKSWHTYLLYVAIALVFLVLNLPRIFKAMSWLLMGVVFLINGTALYIFISLLVKASPKQSAHFVFLEFANSSGWKDGVVFFIAILPAMTCLAGFDNITHITDELENPSTQVPQVLIGSYVMSVVTTIPMIMVYEFCNVDPESLLEAVGDQPLMQLMLNAFKSDAMAIVGMVLIIVSISISGCSALISWSRLYWSFSRYGILPMSKTMSKLSSRDALPVNAMLWCTFLACCLGAISIGSYTAMNAFLGAATLCVITSLVTAFTLTLFHGRKNFNPNRAFKLGGWWGDAIFGISALWSAFAAIMLAFPLYLPVTLVYMNWACVVFGGVIVLSGLYYVLRFRHRRDMYQDPYLGEVHQENHGRHA</sequence>
<dbReference type="Pfam" id="PF13520">
    <property type="entry name" value="AA_permease_2"/>
    <property type="match status" value="1"/>
</dbReference>
<comment type="caution">
    <text evidence="8">The sequence shown here is derived from an EMBL/GenBank/DDBJ whole genome shotgun (WGS) entry which is preliminary data.</text>
</comment>
<keyword evidence="2" id="KW-0813">Transport</keyword>
<evidence type="ECO:0000313" key="9">
    <source>
        <dbReference type="Proteomes" id="UP001595075"/>
    </source>
</evidence>
<keyword evidence="5 7" id="KW-0472">Membrane</keyword>
<feature type="transmembrane region" description="Helical" evidence="7">
    <location>
        <begin position="281"/>
        <end position="300"/>
    </location>
</feature>
<feature type="transmembrane region" description="Helical" evidence="7">
    <location>
        <begin position="240"/>
        <end position="261"/>
    </location>
</feature>